<dbReference type="PATRIC" id="fig|219572.3.peg.1030"/>
<dbReference type="RefSeq" id="WP_064450816.1">
    <property type="nucleotide sequence ID" value="NZ_CP015600.1"/>
</dbReference>
<sequence>MGLKHTLYPLGFVLLSSGAWGAEECQLNLSQAQLDFGLMNRAVALVPAPERLLGERRISLTLNCPQPTDMSVFYRGLGAGPERFRFTERGSYGLRISEAVLDGQAVDLGLIAGQGQPPATVSAQLPWQPDHGIVPMRGGVAVIGRNLSVQIDASAWAREDAARVRDAVTWDTAGLFDALAAGRSRELRLQARFAPAACTPTLSNGGHVALGKLSVSDLNLDKETALASRALSLSVTCDAPTAFAVRMQDNREGSATGIADESTYGLGLDARQQKIGRYRLLFDPARTTADSFTQVFQTDSATGALPWSGASTGVAAVGANRYLGFGVTSGSTSGPSAIQTLNTTLSLEAVIAPLGSLDLSNQVLLDGSGTLEIHYL</sequence>
<evidence type="ECO:0008006" key="3">
    <source>
        <dbReference type="Google" id="ProtNLM"/>
    </source>
</evidence>
<dbReference type="KEGG" id="panr:A7J50_1012"/>
<evidence type="ECO:0000313" key="2">
    <source>
        <dbReference type="Proteomes" id="UP000077829"/>
    </source>
</evidence>
<protein>
    <recommendedName>
        <fullName evidence="3">DUF1120 domain-containing protein</fullName>
    </recommendedName>
</protein>
<dbReference type="AlphaFoldDB" id="A0A172YW00"/>
<dbReference type="InterPro" id="IPR010546">
    <property type="entry name" value="DUF1120"/>
</dbReference>
<dbReference type="EMBL" id="CP015600">
    <property type="protein sequence ID" value="ANF84453.1"/>
    <property type="molecule type" value="Genomic_DNA"/>
</dbReference>
<organism evidence="1 2">
    <name type="scientific">Pseudomonas antarctica</name>
    <dbReference type="NCBI Taxonomy" id="219572"/>
    <lineage>
        <taxon>Bacteria</taxon>
        <taxon>Pseudomonadati</taxon>
        <taxon>Pseudomonadota</taxon>
        <taxon>Gammaproteobacteria</taxon>
        <taxon>Pseudomonadales</taxon>
        <taxon>Pseudomonadaceae</taxon>
        <taxon>Pseudomonas</taxon>
    </lineage>
</organism>
<dbReference type="STRING" id="219572.A7J50_1012"/>
<evidence type="ECO:0000313" key="1">
    <source>
        <dbReference type="EMBL" id="ANF84453.1"/>
    </source>
</evidence>
<gene>
    <name evidence="1" type="ORF">A7J50_1012</name>
</gene>
<dbReference type="Proteomes" id="UP000077829">
    <property type="component" value="Chromosome"/>
</dbReference>
<accession>A0A172YW00</accession>
<proteinExistence type="predicted"/>
<reference evidence="1 2" key="1">
    <citation type="submission" date="2016-05" db="EMBL/GenBank/DDBJ databases">
        <title>Complete genome sequence of Pseudomonas antarctica PAMC 27494.</title>
        <authorList>
            <person name="Lee J."/>
        </authorList>
    </citation>
    <scope>NUCLEOTIDE SEQUENCE [LARGE SCALE GENOMIC DNA]</scope>
    <source>
        <strain evidence="1 2">PAMC 27494</strain>
    </source>
</reference>
<dbReference type="Pfam" id="PF06551">
    <property type="entry name" value="DUF1120"/>
    <property type="match status" value="1"/>
</dbReference>
<name>A0A172YW00_9PSED</name>